<accession>A0ABW3PG00</accession>
<feature type="transmembrane region" description="Helical" evidence="1">
    <location>
        <begin position="47"/>
        <end position="64"/>
    </location>
</feature>
<keyword evidence="3" id="KW-0808">Transferase</keyword>
<feature type="transmembrane region" description="Helical" evidence="1">
    <location>
        <begin position="158"/>
        <end position="179"/>
    </location>
</feature>
<dbReference type="RefSeq" id="WP_191981389.1">
    <property type="nucleotide sequence ID" value="NZ_JBHTLH010000010.1"/>
</dbReference>
<proteinExistence type="predicted"/>
<feature type="transmembrane region" description="Helical" evidence="1">
    <location>
        <begin position="85"/>
        <end position="104"/>
    </location>
</feature>
<protein>
    <submittedName>
        <fullName evidence="3">Acyltransferase family protein</fullName>
    </submittedName>
</protein>
<keyword evidence="3" id="KW-0012">Acyltransferase</keyword>
<keyword evidence="1" id="KW-1133">Transmembrane helix</keyword>
<name>A0ABW3PG00_9LACO</name>
<feature type="transmembrane region" description="Helical" evidence="1">
    <location>
        <begin position="124"/>
        <end position="146"/>
    </location>
</feature>
<dbReference type="InterPro" id="IPR052734">
    <property type="entry name" value="Nod_factor_acetyltransferase"/>
</dbReference>
<feature type="transmembrane region" description="Helical" evidence="1">
    <location>
        <begin position="218"/>
        <end position="235"/>
    </location>
</feature>
<dbReference type="PANTHER" id="PTHR37312:SF1">
    <property type="entry name" value="MEMBRANE-BOUND ACYLTRANSFERASE YKRP-RELATED"/>
    <property type="match status" value="1"/>
</dbReference>
<dbReference type="EMBL" id="JBHTLH010000010">
    <property type="protein sequence ID" value="MFD1124567.1"/>
    <property type="molecule type" value="Genomic_DNA"/>
</dbReference>
<dbReference type="PANTHER" id="PTHR37312">
    <property type="entry name" value="MEMBRANE-BOUND ACYLTRANSFERASE YKRP-RELATED"/>
    <property type="match status" value="1"/>
</dbReference>
<feature type="transmembrane region" description="Helical" evidence="1">
    <location>
        <begin position="255"/>
        <end position="277"/>
    </location>
</feature>
<feature type="transmembrane region" description="Helical" evidence="1">
    <location>
        <begin position="21"/>
        <end position="41"/>
    </location>
</feature>
<feature type="transmembrane region" description="Helical" evidence="1">
    <location>
        <begin position="284"/>
        <end position="303"/>
    </location>
</feature>
<feature type="transmembrane region" description="Helical" evidence="1">
    <location>
        <begin position="315"/>
        <end position="333"/>
    </location>
</feature>
<feature type="transmembrane region" description="Helical" evidence="1">
    <location>
        <begin position="185"/>
        <end position="206"/>
    </location>
</feature>
<feature type="domain" description="Acyltransferase 3" evidence="2">
    <location>
        <begin position="20"/>
        <end position="296"/>
    </location>
</feature>
<organism evidence="3 4">
    <name type="scientific">Lentilactobacillus raoultii</name>
    <dbReference type="NCBI Taxonomy" id="1987503"/>
    <lineage>
        <taxon>Bacteria</taxon>
        <taxon>Bacillati</taxon>
        <taxon>Bacillota</taxon>
        <taxon>Bacilli</taxon>
        <taxon>Lactobacillales</taxon>
        <taxon>Lactobacillaceae</taxon>
        <taxon>Lentilactobacillus</taxon>
    </lineage>
</organism>
<gene>
    <name evidence="3" type="ORF">ACFQ22_04225</name>
</gene>
<reference evidence="4" key="1">
    <citation type="journal article" date="2019" name="Int. J. Syst. Evol. Microbiol.">
        <title>The Global Catalogue of Microorganisms (GCM) 10K type strain sequencing project: providing services to taxonomists for standard genome sequencing and annotation.</title>
        <authorList>
            <consortium name="The Broad Institute Genomics Platform"/>
            <consortium name="The Broad Institute Genome Sequencing Center for Infectious Disease"/>
            <person name="Wu L."/>
            <person name="Ma J."/>
        </authorList>
    </citation>
    <scope>NUCLEOTIDE SEQUENCE [LARGE SCALE GENOMIC DNA]</scope>
    <source>
        <strain evidence="4">CCUG 71848</strain>
    </source>
</reference>
<evidence type="ECO:0000256" key="1">
    <source>
        <dbReference type="SAM" id="Phobius"/>
    </source>
</evidence>
<sequence>MNEHLKISSSPCQPTTTRVQWIDIAKAYGMIAIVLGHILINGPLARFLYWWHIPIFFMITGIFLKPLTNPNDWKRFFMKRIRNELLLYVAMGGLLIYLYTVIHHKSQRFLLNHWFDLVLGGRTLNFYTSTFWFINVYILTIIVVTVMISMTKNWSIHLLLTISGLMIETSFKQITWMHLNGFAMMPWNMDTVMVTAFYAYAGYALFHHNRIWLERFKMILLIWLAAIGLIFVHQISGFSFRLSLKSHLMQSSLPMGIAIIVIPIIFSLAVMAGACVTAKSSVKFGLPLIGRHTLAIMYGHKLFLDLCLINGIKSVFVRLTIGVMVPVVLGIVIQKIKATFIKPTH</sequence>
<evidence type="ECO:0000313" key="4">
    <source>
        <dbReference type="Proteomes" id="UP001597156"/>
    </source>
</evidence>
<dbReference type="Proteomes" id="UP001597156">
    <property type="component" value="Unassembled WGS sequence"/>
</dbReference>
<comment type="caution">
    <text evidence="3">The sequence shown here is derived from an EMBL/GenBank/DDBJ whole genome shotgun (WGS) entry which is preliminary data.</text>
</comment>
<keyword evidence="1" id="KW-0472">Membrane</keyword>
<dbReference type="GO" id="GO:0016746">
    <property type="term" value="F:acyltransferase activity"/>
    <property type="evidence" value="ECO:0007669"/>
    <property type="project" value="UniProtKB-KW"/>
</dbReference>
<keyword evidence="1" id="KW-0812">Transmembrane</keyword>
<evidence type="ECO:0000259" key="2">
    <source>
        <dbReference type="Pfam" id="PF01757"/>
    </source>
</evidence>
<keyword evidence="4" id="KW-1185">Reference proteome</keyword>
<dbReference type="Pfam" id="PF01757">
    <property type="entry name" value="Acyl_transf_3"/>
    <property type="match status" value="1"/>
</dbReference>
<evidence type="ECO:0000313" key="3">
    <source>
        <dbReference type="EMBL" id="MFD1124567.1"/>
    </source>
</evidence>
<dbReference type="InterPro" id="IPR002656">
    <property type="entry name" value="Acyl_transf_3_dom"/>
</dbReference>